<comment type="caution">
    <text evidence="1">The sequence shown here is derived from an EMBL/GenBank/DDBJ whole genome shotgun (WGS) entry which is preliminary data.</text>
</comment>
<reference evidence="1" key="1">
    <citation type="journal article" date="2015" name="Nature">
        <title>Complex archaea that bridge the gap between prokaryotes and eukaryotes.</title>
        <authorList>
            <person name="Spang A."/>
            <person name="Saw J.H."/>
            <person name="Jorgensen S.L."/>
            <person name="Zaremba-Niedzwiedzka K."/>
            <person name="Martijn J."/>
            <person name="Lind A.E."/>
            <person name="van Eijk R."/>
            <person name="Schleper C."/>
            <person name="Guy L."/>
            <person name="Ettema T.J."/>
        </authorList>
    </citation>
    <scope>NUCLEOTIDE SEQUENCE</scope>
</reference>
<name>A0A0F9A7T9_9ZZZZ</name>
<evidence type="ECO:0000313" key="1">
    <source>
        <dbReference type="EMBL" id="KKK68246.1"/>
    </source>
</evidence>
<sequence length="121" mass="12767">MVAKGLAGPGGKGPQVLLKMVPPRHVGANTKVRLRYWVKGAKAIRVTLHDATAGRDRVTVVKAPKQGKWVTEYLTYSKNAKAVGGGSFPAGNKIDSITFTASASASAQLYVDEVVLFDAGK</sequence>
<evidence type="ECO:0008006" key="2">
    <source>
        <dbReference type="Google" id="ProtNLM"/>
    </source>
</evidence>
<protein>
    <recommendedName>
        <fullName evidence="2">CBM-cenC domain-containing protein</fullName>
    </recommendedName>
</protein>
<dbReference type="EMBL" id="LAZR01059226">
    <property type="protein sequence ID" value="KKK68246.1"/>
    <property type="molecule type" value="Genomic_DNA"/>
</dbReference>
<proteinExistence type="predicted"/>
<organism evidence="1">
    <name type="scientific">marine sediment metagenome</name>
    <dbReference type="NCBI Taxonomy" id="412755"/>
    <lineage>
        <taxon>unclassified sequences</taxon>
        <taxon>metagenomes</taxon>
        <taxon>ecological metagenomes</taxon>
    </lineage>
</organism>
<gene>
    <name evidence="1" type="ORF">LCGC14_2945960</name>
</gene>
<dbReference type="AlphaFoldDB" id="A0A0F9A7T9"/>
<accession>A0A0F9A7T9</accession>